<dbReference type="InterPro" id="IPR036396">
    <property type="entry name" value="Cyt_P450_sf"/>
</dbReference>
<dbReference type="InterPro" id="IPR050121">
    <property type="entry name" value="Cytochrome_P450_monoxygenase"/>
</dbReference>
<dbReference type="PANTHER" id="PTHR24305:SF157">
    <property type="entry name" value="N-ACETYLTRYPTOPHAN 6-HYDROXYLASE IVOC-RELATED"/>
    <property type="match status" value="1"/>
</dbReference>
<evidence type="ECO:0000256" key="5">
    <source>
        <dbReference type="ARBA" id="ARBA00023004"/>
    </source>
</evidence>
<name>K2REG6_MACPH</name>
<evidence type="ECO:0000256" key="8">
    <source>
        <dbReference type="RuleBase" id="RU000461"/>
    </source>
</evidence>
<evidence type="ECO:0000256" key="3">
    <source>
        <dbReference type="ARBA" id="ARBA00022723"/>
    </source>
</evidence>
<keyword evidence="3 7" id="KW-0479">Metal-binding</keyword>
<evidence type="ECO:0000313" key="10">
    <source>
        <dbReference type="EMBL" id="EKG20911.1"/>
    </source>
</evidence>
<dbReference type="Gene3D" id="1.10.630.10">
    <property type="entry name" value="Cytochrome P450"/>
    <property type="match status" value="1"/>
</dbReference>
<dbReference type="PROSITE" id="PS00086">
    <property type="entry name" value="CYTOCHROME_P450"/>
    <property type="match status" value="1"/>
</dbReference>
<feature type="binding site" description="axial binding residue" evidence="7">
    <location>
        <position position="462"/>
    </location>
    <ligand>
        <name>heme</name>
        <dbReference type="ChEBI" id="CHEBI:30413"/>
    </ligand>
    <ligandPart>
        <name>Fe</name>
        <dbReference type="ChEBI" id="CHEBI:18248"/>
    </ligandPart>
</feature>
<dbReference type="InterPro" id="IPR001128">
    <property type="entry name" value="Cyt_P450"/>
</dbReference>
<evidence type="ECO:0000256" key="2">
    <source>
        <dbReference type="ARBA" id="ARBA00010617"/>
    </source>
</evidence>
<dbReference type="STRING" id="1126212.K2REG6"/>
<organism evidence="10 11">
    <name type="scientific">Macrophomina phaseolina (strain MS6)</name>
    <name type="common">Charcoal rot fungus</name>
    <dbReference type="NCBI Taxonomy" id="1126212"/>
    <lineage>
        <taxon>Eukaryota</taxon>
        <taxon>Fungi</taxon>
        <taxon>Dikarya</taxon>
        <taxon>Ascomycota</taxon>
        <taxon>Pezizomycotina</taxon>
        <taxon>Dothideomycetes</taxon>
        <taxon>Dothideomycetes incertae sedis</taxon>
        <taxon>Botryosphaeriales</taxon>
        <taxon>Botryosphaeriaceae</taxon>
        <taxon>Macrophomina</taxon>
    </lineage>
</organism>
<evidence type="ECO:0000256" key="7">
    <source>
        <dbReference type="PIRSR" id="PIRSR602401-1"/>
    </source>
</evidence>
<dbReference type="InParanoid" id="K2REG6"/>
<keyword evidence="5 7" id="KW-0408">Iron</keyword>
<dbReference type="HOGENOM" id="CLU_001570_14_4_1"/>
<dbReference type="EMBL" id="AHHD01000073">
    <property type="protein sequence ID" value="EKG20911.1"/>
    <property type="molecule type" value="Genomic_DNA"/>
</dbReference>
<evidence type="ECO:0000256" key="9">
    <source>
        <dbReference type="SAM" id="Phobius"/>
    </source>
</evidence>
<feature type="transmembrane region" description="Helical" evidence="9">
    <location>
        <begin position="6"/>
        <end position="35"/>
    </location>
</feature>
<dbReference type="OrthoDB" id="3945418at2759"/>
<comment type="similarity">
    <text evidence="2 8">Belongs to the cytochrome P450 family.</text>
</comment>
<dbReference type="SUPFAM" id="SSF48264">
    <property type="entry name" value="Cytochrome P450"/>
    <property type="match status" value="1"/>
</dbReference>
<keyword evidence="6 8" id="KW-0503">Monooxygenase</keyword>
<dbReference type="InterPro" id="IPR017972">
    <property type="entry name" value="Cyt_P450_CS"/>
</dbReference>
<protein>
    <submittedName>
        <fullName evidence="10">Cytochrome P450</fullName>
    </submittedName>
</protein>
<dbReference type="GO" id="GO:0004497">
    <property type="term" value="F:monooxygenase activity"/>
    <property type="evidence" value="ECO:0007669"/>
    <property type="project" value="UniProtKB-KW"/>
</dbReference>
<dbReference type="PRINTS" id="PR00385">
    <property type="entry name" value="P450"/>
</dbReference>
<dbReference type="PRINTS" id="PR00463">
    <property type="entry name" value="EP450I"/>
</dbReference>
<dbReference type="GO" id="GO:0005506">
    <property type="term" value="F:iron ion binding"/>
    <property type="evidence" value="ECO:0007669"/>
    <property type="project" value="InterPro"/>
</dbReference>
<comment type="cofactor">
    <cofactor evidence="1 7">
        <name>heme</name>
        <dbReference type="ChEBI" id="CHEBI:30413"/>
    </cofactor>
</comment>
<dbReference type="VEuPathDB" id="FungiDB:MPH_01775"/>
<dbReference type="eggNOG" id="KOG0158">
    <property type="taxonomic scope" value="Eukaryota"/>
</dbReference>
<accession>K2REG6</accession>
<dbReference type="CDD" id="cd11062">
    <property type="entry name" value="CYP58-like"/>
    <property type="match status" value="1"/>
</dbReference>
<dbReference type="AlphaFoldDB" id="K2REG6"/>
<dbReference type="GO" id="GO:0016705">
    <property type="term" value="F:oxidoreductase activity, acting on paired donors, with incorporation or reduction of molecular oxygen"/>
    <property type="evidence" value="ECO:0007669"/>
    <property type="project" value="InterPro"/>
</dbReference>
<dbReference type="GO" id="GO:0020037">
    <property type="term" value="F:heme binding"/>
    <property type="evidence" value="ECO:0007669"/>
    <property type="project" value="InterPro"/>
</dbReference>
<keyword evidence="7 8" id="KW-0349">Heme</keyword>
<keyword evidence="9" id="KW-1133">Transmembrane helix</keyword>
<dbReference type="Pfam" id="PF00067">
    <property type="entry name" value="p450"/>
    <property type="match status" value="1"/>
</dbReference>
<keyword evidence="4 8" id="KW-0560">Oxidoreductase</keyword>
<dbReference type="PANTHER" id="PTHR24305">
    <property type="entry name" value="CYTOCHROME P450"/>
    <property type="match status" value="1"/>
</dbReference>
<proteinExistence type="inferred from homology"/>
<evidence type="ECO:0000313" key="11">
    <source>
        <dbReference type="Proteomes" id="UP000007129"/>
    </source>
</evidence>
<gene>
    <name evidence="10" type="ORF">MPH_01775</name>
</gene>
<keyword evidence="9" id="KW-0472">Membrane</keyword>
<evidence type="ECO:0000256" key="6">
    <source>
        <dbReference type="ARBA" id="ARBA00023033"/>
    </source>
</evidence>
<comment type="caution">
    <text evidence="10">The sequence shown here is derived from an EMBL/GenBank/DDBJ whole genome shotgun (WGS) entry which is preliminary data.</text>
</comment>
<evidence type="ECO:0000256" key="4">
    <source>
        <dbReference type="ARBA" id="ARBA00023002"/>
    </source>
</evidence>
<sequence length="520" mass="59050">MEDHNALAIFSVLAMHPLGATTVALVAYWAVLAIYRLRFHPLAKFPGPKIASLTYLFEAYHDVLRPGQYTAVIIMLHKRYGPIIRINPDELHVSDPNFIDALYPSTGKKREISPWFFKPMGIAETHFGTADHDLHRMRRAPLSRFFSKAMVARLEPSLKQHATKFCRNLETWSGTANALDLVTSISCFSADIITEYLFGRCYNFLDDPKMKVSLYQPIHVGAEATIAFKHFPPYMKLFLSIPTFVMKRLSPDSEMWRQFRLDSRTRVREVKEDIRRNVPKSRTTVFHDLLTSNLPESEKSTERLGMEAQALVGAGIETTAWSLSVDMFHLLSLPDTMAKLRAELEAAIPSSVPSKMPPWTTLEKLPYLTACIHEGLRLSYGVPSRLARISPDEPMIYRGPDKTWAIPPGYAVGMSAFDIHHKESIFPESRKYIPERWLDDNGMMSKRLDPYFLSFSKGSRNCLGMNLAYAELYTLLATVVRCFGDRLELFETTAEDVAFHHDAFIPAVKPGSKGVRVLVK</sequence>
<evidence type="ECO:0000256" key="1">
    <source>
        <dbReference type="ARBA" id="ARBA00001971"/>
    </source>
</evidence>
<keyword evidence="9" id="KW-0812">Transmembrane</keyword>
<dbReference type="Proteomes" id="UP000007129">
    <property type="component" value="Unassembled WGS sequence"/>
</dbReference>
<reference evidence="10 11" key="1">
    <citation type="journal article" date="2012" name="BMC Genomics">
        <title>Tools to kill: Genome of one of the most destructive plant pathogenic fungi Macrophomina phaseolina.</title>
        <authorList>
            <person name="Islam M.S."/>
            <person name="Haque M.S."/>
            <person name="Islam M.M."/>
            <person name="Emdad E.M."/>
            <person name="Halim A."/>
            <person name="Hossen Q.M.M."/>
            <person name="Hossain M.Z."/>
            <person name="Ahmed B."/>
            <person name="Rahim S."/>
            <person name="Rahman M.S."/>
            <person name="Alam M.M."/>
            <person name="Hou S."/>
            <person name="Wan X."/>
            <person name="Saito J.A."/>
            <person name="Alam M."/>
        </authorList>
    </citation>
    <scope>NUCLEOTIDE SEQUENCE [LARGE SCALE GENOMIC DNA]</scope>
    <source>
        <strain evidence="10 11">MS6</strain>
    </source>
</reference>
<dbReference type="InterPro" id="IPR002401">
    <property type="entry name" value="Cyt_P450_E_grp-I"/>
</dbReference>